<proteinExistence type="predicted"/>
<dbReference type="EMBL" id="AAKAJG010000033">
    <property type="protein sequence ID" value="ECQ2987563.1"/>
    <property type="molecule type" value="Genomic_DNA"/>
</dbReference>
<gene>
    <name evidence="2" type="ORF">FZ366_23105</name>
</gene>
<dbReference type="AlphaFoldDB" id="A0A5Y7V0U1"/>
<keyword evidence="1" id="KW-0732">Signal</keyword>
<feature type="signal peptide" evidence="1">
    <location>
        <begin position="1"/>
        <end position="22"/>
    </location>
</feature>
<evidence type="ECO:0000256" key="1">
    <source>
        <dbReference type="SAM" id="SignalP"/>
    </source>
</evidence>
<sequence>MKVFKLYILATLITVVSGNVMAADRYVDPIQKKIDEQHSALVQKYKKTCKARNRISCQFEAQDRAEEDIPSRGSIAYSKSVYSSYTSAQAKEKLKELVSLYDKVDGQSKSSWDGKLTQVNIESEIRWLMSNKLGQSAPDIYSAKLYLGLPLR</sequence>
<evidence type="ECO:0000313" key="2">
    <source>
        <dbReference type="EMBL" id="ECQ2987563.1"/>
    </source>
</evidence>
<name>A0A5Y7V0U1_SALER</name>
<protein>
    <submittedName>
        <fullName evidence="2">Uncharacterized protein</fullName>
    </submittedName>
</protein>
<comment type="caution">
    <text evidence="2">The sequence shown here is derived from an EMBL/GenBank/DDBJ whole genome shotgun (WGS) entry which is preliminary data.</text>
</comment>
<reference evidence="2" key="1">
    <citation type="submission" date="2019-08" db="EMBL/GenBank/DDBJ databases">
        <authorList>
            <consortium name="PulseNet: The National Subtyping Network for Foodborne Disease Surveillance"/>
            <person name="Tarr C.L."/>
            <person name="Trees E."/>
            <person name="Katz L.S."/>
            <person name="Carleton-Romer H.A."/>
            <person name="Stroika S."/>
            <person name="Kucerova Z."/>
            <person name="Roache K.F."/>
            <person name="Sabol A.L."/>
            <person name="Besser J."/>
            <person name="Gerner-Smidt P."/>
        </authorList>
    </citation>
    <scope>NUCLEOTIDE SEQUENCE</scope>
    <source>
        <strain evidence="2">PNUSAS094600</strain>
    </source>
</reference>
<organism evidence="2">
    <name type="scientific">Salmonella enterica</name>
    <name type="common">Salmonella choleraesuis</name>
    <dbReference type="NCBI Taxonomy" id="28901"/>
    <lineage>
        <taxon>Bacteria</taxon>
        <taxon>Pseudomonadati</taxon>
        <taxon>Pseudomonadota</taxon>
        <taxon>Gammaproteobacteria</taxon>
        <taxon>Enterobacterales</taxon>
        <taxon>Enterobacteriaceae</taxon>
        <taxon>Salmonella</taxon>
    </lineage>
</organism>
<accession>A0A5Y7V0U1</accession>
<feature type="chain" id="PRO_5026211895" evidence="1">
    <location>
        <begin position="23"/>
        <end position="152"/>
    </location>
</feature>